<evidence type="ECO:0008006" key="4">
    <source>
        <dbReference type="Google" id="ProtNLM"/>
    </source>
</evidence>
<evidence type="ECO:0000256" key="1">
    <source>
        <dbReference type="SAM" id="SignalP"/>
    </source>
</evidence>
<protein>
    <recommendedName>
        <fullName evidence="4">SH3 domain-containing protein</fullName>
    </recommendedName>
</protein>
<sequence length="134" mass="14355">MKKLFLTAAMLASFVPATVLAQQATPSHAATVLSGYACMALNLPAGEMMNPDIQVPIYSDPTSSSTQIGRASAIVIVSFPLVLTDGYARVLHLNGKTGWISEKYIKTWVNPGGTGDHCYPVLLSNGRIGFEFHK</sequence>
<accession>A0ABQ6A262</accession>
<evidence type="ECO:0000313" key="2">
    <source>
        <dbReference type="EMBL" id="GLR66564.1"/>
    </source>
</evidence>
<proteinExistence type="predicted"/>
<reference evidence="3" key="1">
    <citation type="journal article" date="2019" name="Int. J. Syst. Evol. Microbiol.">
        <title>The Global Catalogue of Microorganisms (GCM) 10K type strain sequencing project: providing services to taxonomists for standard genome sequencing and annotation.</title>
        <authorList>
            <consortium name="The Broad Institute Genomics Platform"/>
            <consortium name="The Broad Institute Genome Sequencing Center for Infectious Disease"/>
            <person name="Wu L."/>
            <person name="Ma J."/>
        </authorList>
    </citation>
    <scope>NUCLEOTIDE SEQUENCE [LARGE SCALE GENOMIC DNA]</scope>
    <source>
        <strain evidence="3">NBRC 112502</strain>
    </source>
</reference>
<feature type="chain" id="PRO_5045243301" description="SH3 domain-containing protein" evidence="1">
    <location>
        <begin position="22"/>
        <end position="134"/>
    </location>
</feature>
<keyword evidence="1" id="KW-0732">Signal</keyword>
<dbReference type="Proteomes" id="UP001156641">
    <property type="component" value="Unassembled WGS sequence"/>
</dbReference>
<name>A0ABQ6A262_9PROT</name>
<evidence type="ECO:0000313" key="3">
    <source>
        <dbReference type="Proteomes" id="UP001156641"/>
    </source>
</evidence>
<feature type="signal peptide" evidence="1">
    <location>
        <begin position="1"/>
        <end position="21"/>
    </location>
</feature>
<gene>
    <name evidence="2" type="ORF">GCM10010909_12440</name>
</gene>
<organism evidence="2 3">
    <name type="scientific">Acidocella aquatica</name>
    <dbReference type="NCBI Taxonomy" id="1922313"/>
    <lineage>
        <taxon>Bacteria</taxon>
        <taxon>Pseudomonadati</taxon>
        <taxon>Pseudomonadota</taxon>
        <taxon>Alphaproteobacteria</taxon>
        <taxon>Acetobacterales</taxon>
        <taxon>Acidocellaceae</taxon>
        <taxon>Acidocella</taxon>
    </lineage>
</organism>
<keyword evidence="3" id="KW-1185">Reference proteome</keyword>
<dbReference type="RefSeq" id="WP_284257262.1">
    <property type="nucleotide sequence ID" value="NZ_BSOS01000026.1"/>
</dbReference>
<comment type="caution">
    <text evidence="2">The sequence shown here is derived from an EMBL/GenBank/DDBJ whole genome shotgun (WGS) entry which is preliminary data.</text>
</comment>
<dbReference type="EMBL" id="BSOS01000026">
    <property type="protein sequence ID" value="GLR66564.1"/>
    <property type="molecule type" value="Genomic_DNA"/>
</dbReference>